<dbReference type="Proteomes" id="UP000198824">
    <property type="component" value="Unassembled WGS sequence"/>
</dbReference>
<dbReference type="STRING" id="1166337.SAMN05192580_2247"/>
<proteinExistence type="predicted"/>
<accession>A0A1I6L3S0</accession>
<dbReference type="InterPro" id="IPR027417">
    <property type="entry name" value="P-loop_NTPase"/>
</dbReference>
<gene>
    <name evidence="3" type="ORF">SAMN05192580_2247</name>
</gene>
<dbReference type="InterPro" id="IPR035421">
    <property type="entry name" value="Terminase_6C"/>
</dbReference>
<dbReference type="Gene3D" id="3.40.50.300">
    <property type="entry name" value="P-loop containing nucleotide triphosphate hydrolases"/>
    <property type="match status" value="1"/>
</dbReference>
<dbReference type="Gene3D" id="3.30.420.240">
    <property type="match status" value="1"/>
</dbReference>
<evidence type="ECO:0000259" key="2">
    <source>
        <dbReference type="Pfam" id="PF17289"/>
    </source>
</evidence>
<sequence length="429" mass="45662">MGGESIAERMVREQSWRPHIEALRGAELARMEHDWSLWARPAQLPPEGDWATWLILAGRGFGKTRAGAEWVRAQAEAHPSFRIALVGATAGEARSVMVEGASGLLSLGPPAMRPRWEPSLGRLRWPNGAVAEVYSAAEPDSLRGPQFNAAWADEVAKWTQPNKAWTNLQLGLRIGARPRAVATTTPRPTPFLRDLAAKAAVTRGTTWDARSTLPRAFLAEMRAQYDGTPVGRQELDGLLVEVAEDALWTPAALARCRIAAAPDLVRVVIGVDPPAGEQGDACGIVAAGLGADGNGYVLEDASVSAGSPDRWARAVADAAGRHAADRVVAEANNGGAMVRAVLHAADDRLPVTLVHAARGKAARAEPVATLYARGRVRHVGRMAELEEELSGFSATGWTGEGSPDRADALVWALSALMLERSAAPGMRLL</sequence>
<evidence type="ECO:0000256" key="1">
    <source>
        <dbReference type="ARBA" id="ARBA00022612"/>
    </source>
</evidence>
<dbReference type="AlphaFoldDB" id="A0A1I6L3S0"/>
<organism evidence="3 4">
    <name type="scientific">Sphingomonas jatrophae</name>
    <dbReference type="NCBI Taxonomy" id="1166337"/>
    <lineage>
        <taxon>Bacteria</taxon>
        <taxon>Pseudomonadati</taxon>
        <taxon>Pseudomonadota</taxon>
        <taxon>Alphaproteobacteria</taxon>
        <taxon>Sphingomonadales</taxon>
        <taxon>Sphingomonadaceae</taxon>
        <taxon>Sphingomonas</taxon>
    </lineage>
</organism>
<name>A0A1I6L3S0_9SPHN</name>
<keyword evidence="4" id="KW-1185">Reference proteome</keyword>
<dbReference type="EMBL" id="FOZG01000002">
    <property type="protein sequence ID" value="SFR98096.1"/>
    <property type="molecule type" value="Genomic_DNA"/>
</dbReference>
<evidence type="ECO:0000313" key="4">
    <source>
        <dbReference type="Proteomes" id="UP000198824"/>
    </source>
</evidence>
<dbReference type="Pfam" id="PF17289">
    <property type="entry name" value="Terminase_6C"/>
    <property type="match status" value="1"/>
</dbReference>
<protein>
    <submittedName>
        <fullName evidence="3">Large terminase phage packaging protein</fullName>
    </submittedName>
</protein>
<reference evidence="3 4" key="1">
    <citation type="submission" date="2016-10" db="EMBL/GenBank/DDBJ databases">
        <authorList>
            <person name="de Groot N.N."/>
        </authorList>
    </citation>
    <scope>NUCLEOTIDE SEQUENCE [LARGE SCALE GENOMIC DNA]</scope>
    <source>
        <strain evidence="3 4">S5-249</strain>
    </source>
</reference>
<dbReference type="OrthoDB" id="4519042at2"/>
<feature type="domain" description="Terminase large subunit gp17-like C-terminal" evidence="2">
    <location>
        <begin position="269"/>
        <end position="415"/>
    </location>
</feature>
<evidence type="ECO:0000313" key="3">
    <source>
        <dbReference type="EMBL" id="SFR98096.1"/>
    </source>
</evidence>
<dbReference type="Pfam" id="PF03237">
    <property type="entry name" value="Terminase_6N"/>
    <property type="match status" value="1"/>
</dbReference>
<keyword evidence="1" id="KW-1188">Viral release from host cell</keyword>